<dbReference type="Proteomes" id="UP000095453">
    <property type="component" value="Unassembled WGS sequence"/>
</dbReference>
<proteinExistence type="predicted"/>
<dbReference type="AlphaFoldDB" id="A0A0M6WH19"/>
<evidence type="ECO:0000313" key="6">
    <source>
        <dbReference type="Proteomes" id="UP000095453"/>
    </source>
</evidence>
<dbReference type="Proteomes" id="UP000095395">
    <property type="component" value="Unassembled WGS sequence"/>
</dbReference>
<organism evidence="1 4">
    <name type="scientific">Roseburia inulinivorans</name>
    <dbReference type="NCBI Taxonomy" id="360807"/>
    <lineage>
        <taxon>Bacteria</taxon>
        <taxon>Bacillati</taxon>
        <taxon>Bacillota</taxon>
        <taxon>Clostridia</taxon>
        <taxon>Lachnospirales</taxon>
        <taxon>Lachnospiraceae</taxon>
        <taxon>Roseburia</taxon>
    </lineage>
</organism>
<evidence type="ECO:0000313" key="1">
    <source>
        <dbReference type="EMBL" id="CRL35771.1"/>
    </source>
</evidence>
<dbReference type="EMBL" id="CVRS01000062">
    <property type="protein sequence ID" value="CRL35771.1"/>
    <property type="molecule type" value="Genomic_DNA"/>
</dbReference>
<dbReference type="STRING" id="360807.ERS852392_00764"/>
<dbReference type="PANTHER" id="PTHR34070">
    <property type="entry name" value="ARMADILLO-TYPE FOLD"/>
    <property type="match status" value="1"/>
</dbReference>
<evidence type="ECO:0000313" key="3">
    <source>
        <dbReference type="EMBL" id="CUN57239.1"/>
    </source>
</evidence>
<protein>
    <submittedName>
        <fullName evidence="2">DNA alkylation repair enzyme</fullName>
    </submittedName>
</protein>
<dbReference type="InterPro" id="IPR016024">
    <property type="entry name" value="ARM-type_fold"/>
</dbReference>
<reference evidence="4" key="2">
    <citation type="submission" date="2015-05" db="EMBL/GenBank/DDBJ databases">
        <authorList>
            <consortium name="Pathogen Informatics"/>
        </authorList>
    </citation>
    <scope>NUCLEOTIDE SEQUENCE [LARGE SCALE GENOMIC DNA]</scope>
    <source>
        <strain evidence="3 5">2789STDY5608835</strain>
        <strain evidence="2 6">2789STDY5608887</strain>
        <strain evidence="4">L1-83</strain>
    </source>
</reference>
<evidence type="ECO:0000313" key="2">
    <source>
        <dbReference type="EMBL" id="CUN24727.1"/>
    </source>
</evidence>
<sequence length="89" mass="10786">MLEWSTDEDFWVRRIAIDHQLCRKERTNTELLEKILVNNFGSSEFFINKAIGWSLRDYSKTNQDWVRNFVETHKDKMDKLSIREASKYL</sequence>
<gene>
    <name evidence="3" type="ORF">ERS852392_00764</name>
    <name evidence="2" type="ORF">ERS852444_02778</name>
    <name evidence="1" type="ORF">RIL183_17601</name>
</gene>
<reference evidence="1" key="1">
    <citation type="submission" date="2015-05" db="EMBL/GenBank/DDBJ databases">
        <authorList>
            <person name="Wang D.B."/>
            <person name="Wang M."/>
        </authorList>
    </citation>
    <scope>NUCLEOTIDE SEQUENCE [LARGE SCALE GENOMIC DNA]</scope>
    <source>
        <strain evidence="1">L1-83</strain>
    </source>
</reference>
<keyword evidence="4" id="KW-1185">Reference proteome</keyword>
<name>A0A0M6WH19_9FIRM</name>
<dbReference type="EMBL" id="CYXX01000026">
    <property type="protein sequence ID" value="CUN24727.1"/>
    <property type="molecule type" value="Genomic_DNA"/>
</dbReference>
<dbReference type="PANTHER" id="PTHR34070:SF1">
    <property type="entry name" value="DNA ALKYLATION REPAIR PROTEIN"/>
    <property type="match status" value="1"/>
</dbReference>
<dbReference type="Gene3D" id="1.25.40.290">
    <property type="entry name" value="ARM repeat domains"/>
    <property type="match status" value="1"/>
</dbReference>
<accession>A0A0M6WH19</accession>
<dbReference type="InterPro" id="IPR014825">
    <property type="entry name" value="DNA_alkylation"/>
</dbReference>
<dbReference type="EMBL" id="CYYR01000004">
    <property type="protein sequence ID" value="CUN57239.1"/>
    <property type="molecule type" value="Genomic_DNA"/>
</dbReference>
<dbReference type="SUPFAM" id="SSF48371">
    <property type="entry name" value="ARM repeat"/>
    <property type="match status" value="1"/>
</dbReference>
<dbReference type="Proteomes" id="UP000049828">
    <property type="component" value="Unassembled WGS sequence"/>
</dbReference>
<evidence type="ECO:0000313" key="4">
    <source>
        <dbReference type="Proteomes" id="UP000049828"/>
    </source>
</evidence>
<dbReference type="Pfam" id="PF08713">
    <property type="entry name" value="DNA_alkylation"/>
    <property type="match status" value="1"/>
</dbReference>
<evidence type="ECO:0000313" key="5">
    <source>
        <dbReference type="Proteomes" id="UP000095395"/>
    </source>
</evidence>